<dbReference type="AlphaFoldDB" id="A0A9Q1K044"/>
<protein>
    <recommendedName>
        <fullName evidence="2">PB1-like domain-containing protein</fullName>
    </recommendedName>
</protein>
<organism evidence="3 4">
    <name type="scientific">Carnegiea gigantea</name>
    <dbReference type="NCBI Taxonomy" id="171969"/>
    <lineage>
        <taxon>Eukaryota</taxon>
        <taxon>Viridiplantae</taxon>
        <taxon>Streptophyta</taxon>
        <taxon>Embryophyta</taxon>
        <taxon>Tracheophyta</taxon>
        <taxon>Spermatophyta</taxon>
        <taxon>Magnoliopsida</taxon>
        <taxon>eudicotyledons</taxon>
        <taxon>Gunneridae</taxon>
        <taxon>Pentapetalae</taxon>
        <taxon>Caryophyllales</taxon>
        <taxon>Cactineae</taxon>
        <taxon>Cactaceae</taxon>
        <taxon>Cactoideae</taxon>
        <taxon>Echinocereeae</taxon>
        <taxon>Carnegiea</taxon>
    </lineage>
</organism>
<dbReference type="EMBL" id="JAKOGI010000487">
    <property type="protein sequence ID" value="KAJ8434315.1"/>
    <property type="molecule type" value="Genomic_DNA"/>
</dbReference>
<evidence type="ECO:0000313" key="3">
    <source>
        <dbReference type="EMBL" id="KAJ8434315.1"/>
    </source>
</evidence>
<accession>A0A9Q1K044</accession>
<name>A0A9Q1K044_9CARY</name>
<feature type="compositionally biased region" description="Basic and acidic residues" evidence="1">
    <location>
        <begin position="160"/>
        <end position="171"/>
    </location>
</feature>
<feature type="domain" description="PB1-like" evidence="2">
    <location>
        <begin position="4"/>
        <end position="52"/>
    </location>
</feature>
<evidence type="ECO:0000256" key="1">
    <source>
        <dbReference type="SAM" id="MobiDB-lite"/>
    </source>
</evidence>
<gene>
    <name evidence="3" type="ORF">Cgig2_009940</name>
</gene>
<sequence>MGHDSITLHLHHGRKFMKGRKLKHDGGSYRSIKLVDTDRLSYFEAKGIAREFTKQSHLKNPTAVQHVECDWEHPRPESPLPWHDLVGGDLASSNDNSDYHPDGENDDDDSDNNGVGKEVVTVGRGFKLQNEYKDSEAETKTPGESDEEDNMFLRRKKRTPRVDDNIDVSRN</sequence>
<proteinExistence type="predicted"/>
<keyword evidence="4" id="KW-1185">Reference proteome</keyword>
<feature type="region of interest" description="Disordered" evidence="1">
    <location>
        <begin position="70"/>
        <end position="171"/>
    </location>
</feature>
<dbReference type="InterPro" id="IPR058594">
    <property type="entry name" value="PB1-like_dom_pln"/>
</dbReference>
<dbReference type="Pfam" id="PF26130">
    <property type="entry name" value="PB1-like"/>
    <property type="match status" value="1"/>
</dbReference>
<comment type="caution">
    <text evidence="3">The sequence shown here is derived from an EMBL/GenBank/DDBJ whole genome shotgun (WGS) entry which is preliminary data.</text>
</comment>
<dbReference type="Proteomes" id="UP001153076">
    <property type="component" value="Unassembled WGS sequence"/>
</dbReference>
<evidence type="ECO:0000259" key="2">
    <source>
        <dbReference type="Pfam" id="PF26130"/>
    </source>
</evidence>
<reference evidence="3" key="1">
    <citation type="submission" date="2022-04" db="EMBL/GenBank/DDBJ databases">
        <title>Carnegiea gigantea Genome sequencing and assembly v2.</title>
        <authorList>
            <person name="Copetti D."/>
            <person name="Sanderson M.J."/>
            <person name="Burquez A."/>
            <person name="Wojciechowski M.F."/>
        </authorList>
    </citation>
    <scope>NUCLEOTIDE SEQUENCE</scope>
    <source>
        <strain evidence="3">SGP5-SGP5p</strain>
        <tissue evidence="3">Aerial part</tissue>
    </source>
</reference>
<feature type="compositionally biased region" description="Basic and acidic residues" evidence="1">
    <location>
        <begin position="130"/>
        <end position="143"/>
    </location>
</feature>
<evidence type="ECO:0000313" key="4">
    <source>
        <dbReference type="Proteomes" id="UP001153076"/>
    </source>
</evidence>